<evidence type="ECO:0000313" key="2">
    <source>
        <dbReference type="Proteomes" id="UP001283361"/>
    </source>
</evidence>
<dbReference type="AlphaFoldDB" id="A0AAE0YU43"/>
<sequence>MRVDSVHSHIKTAIGQISVYFQADYVRMMEEARKTPKSYHDQYLDYAFFKDYSKTCTLKSIRPGIKAGDPMVVHIKALRFESKEKISYKLSFLDDWKSIPMKCEESAQVKVASSPLHTAHLCTSLPQNIAIVKS</sequence>
<protein>
    <submittedName>
        <fullName evidence="1">Uncharacterized protein</fullName>
    </submittedName>
</protein>
<accession>A0AAE0YU43</accession>
<name>A0AAE0YU43_9GAST</name>
<evidence type="ECO:0000313" key="1">
    <source>
        <dbReference type="EMBL" id="KAK3756831.1"/>
    </source>
</evidence>
<keyword evidence="2" id="KW-1185">Reference proteome</keyword>
<dbReference type="EMBL" id="JAWDGP010005460">
    <property type="protein sequence ID" value="KAK3756831.1"/>
    <property type="molecule type" value="Genomic_DNA"/>
</dbReference>
<comment type="caution">
    <text evidence="1">The sequence shown here is derived from an EMBL/GenBank/DDBJ whole genome shotgun (WGS) entry which is preliminary data.</text>
</comment>
<reference evidence="1" key="1">
    <citation type="journal article" date="2023" name="G3 (Bethesda)">
        <title>A reference genome for the long-term kleptoplast-retaining sea slug Elysia crispata morphotype clarki.</title>
        <authorList>
            <person name="Eastman K.E."/>
            <person name="Pendleton A.L."/>
            <person name="Shaikh M.A."/>
            <person name="Suttiyut T."/>
            <person name="Ogas R."/>
            <person name="Tomko P."/>
            <person name="Gavelis G."/>
            <person name="Widhalm J.R."/>
            <person name="Wisecaver J.H."/>
        </authorList>
    </citation>
    <scope>NUCLEOTIDE SEQUENCE</scope>
    <source>
        <strain evidence="1">ECLA1</strain>
    </source>
</reference>
<organism evidence="1 2">
    <name type="scientific">Elysia crispata</name>
    <name type="common">lettuce slug</name>
    <dbReference type="NCBI Taxonomy" id="231223"/>
    <lineage>
        <taxon>Eukaryota</taxon>
        <taxon>Metazoa</taxon>
        <taxon>Spiralia</taxon>
        <taxon>Lophotrochozoa</taxon>
        <taxon>Mollusca</taxon>
        <taxon>Gastropoda</taxon>
        <taxon>Heterobranchia</taxon>
        <taxon>Euthyneura</taxon>
        <taxon>Panpulmonata</taxon>
        <taxon>Sacoglossa</taxon>
        <taxon>Placobranchoidea</taxon>
        <taxon>Plakobranchidae</taxon>
        <taxon>Elysia</taxon>
    </lineage>
</organism>
<dbReference type="Proteomes" id="UP001283361">
    <property type="component" value="Unassembled WGS sequence"/>
</dbReference>
<gene>
    <name evidence="1" type="ORF">RRG08_048877</name>
</gene>
<proteinExistence type="predicted"/>